<dbReference type="PANTHER" id="PTHR10961">
    <property type="entry name" value="PEROXISOMAL SARCOSINE OXIDASE"/>
    <property type="match status" value="1"/>
</dbReference>
<evidence type="ECO:0000313" key="7">
    <source>
        <dbReference type="EMBL" id="GAD98912.1"/>
    </source>
</evidence>
<dbReference type="HOGENOM" id="CLU_007884_0_1_1"/>
<feature type="domain" description="FAD dependent oxidoreductase" evidence="6">
    <location>
        <begin position="11"/>
        <end position="377"/>
    </location>
</feature>
<dbReference type="PANTHER" id="PTHR10961:SF45">
    <property type="entry name" value="FAD DEPENDENT OXIDOREDUCTASE DOMAIN-CONTAINING PROTEIN-RELATED"/>
    <property type="match status" value="1"/>
</dbReference>
<dbReference type="Gene3D" id="3.30.9.10">
    <property type="entry name" value="D-Amino Acid Oxidase, subunit A, domain 2"/>
    <property type="match status" value="1"/>
</dbReference>
<dbReference type="GO" id="GO:0004657">
    <property type="term" value="F:proline dehydrogenase activity"/>
    <property type="evidence" value="ECO:0007669"/>
    <property type="project" value="EnsemblFungi"/>
</dbReference>
<comment type="similarity">
    <text evidence="2">Belongs to the MSOX/MTOX family.</text>
</comment>
<keyword evidence="4" id="KW-0274">FAD</keyword>
<dbReference type="AlphaFoldDB" id="V5GDB6"/>
<dbReference type="OrthoDB" id="2219495at2759"/>
<dbReference type="Gene3D" id="3.50.50.60">
    <property type="entry name" value="FAD/NAD(P)-binding domain"/>
    <property type="match status" value="1"/>
</dbReference>
<dbReference type="InterPro" id="IPR036188">
    <property type="entry name" value="FAD/NAD-bd_sf"/>
</dbReference>
<dbReference type="GO" id="GO:0050660">
    <property type="term" value="F:flavin adenine dinucleotide binding"/>
    <property type="evidence" value="ECO:0007669"/>
    <property type="project" value="EnsemblFungi"/>
</dbReference>
<evidence type="ECO:0000313" key="8">
    <source>
        <dbReference type="Proteomes" id="UP000018001"/>
    </source>
</evidence>
<evidence type="ECO:0000256" key="1">
    <source>
        <dbReference type="ARBA" id="ARBA00001974"/>
    </source>
</evidence>
<dbReference type="Pfam" id="PF01266">
    <property type="entry name" value="DAO"/>
    <property type="match status" value="1"/>
</dbReference>
<protein>
    <submittedName>
        <fullName evidence="7">Sarcosine oxidase, putative</fullName>
    </submittedName>
</protein>
<comment type="caution">
    <text evidence="7">The sequence shown here is derived from an EMBL/GenBank/DDBJ whole genome shotgun (WGS) entry which is preliminary data.</text>
</comment>
<name>V5GDB6_BYSSN</name>
<proteinExistence type="inferred from homology"/>
<gene>
    <name evidence="7" type="ORF">PVAR5_7615</name>
</gene>
<keyword evidence="5" id="KW-0560">Oxidoreductase</keyword>
<dbReference type="InParanoid" id="V5GDB6"/>
<evidence type="ECO:0000259" key="6">
    <source>
        <dbReference type="Pfam" id="PF01266"/>
    </source>
</evidence>
<keyword evidence="8" id="KW-1185">Reference proteome</keyword>
<dbReference type="InterPro" id="IPR006076">
    <property type="entry name" value="FAD-dep_OxRdtase"/>
</dbReference>
<dbReference type="GO" id="GO:0050031">
    <property type="term" value="F:L-pipecolate oxidase activity"/>
    <property type="evidence" value="ECO:0007669"/>
    <property type="project" value="EnsemblFungi"/>
</dbReference>
<accession>V5GDB6</accession>
<comment type="cofactor">
    <cofactor evidence="1">
        <name>FAD</name>
        <dbReference type="ChEBI" id="CHEBI:57692"/>
    </cofactor>
</comment>
<organism evidence="7 8">
    <name type="scientific">Byssochlamys spectabilis (strain No. 5 / NBRC 109023)</name>
    <name type="common">Paecilomyces variotii</name>
    <dbReference type="NCBI Taxonomy" id="1356009"/>
    <lineage>
        <taxon>Eukaryota</taxon>
        <taxon>Fungi</taxon>
        <taxon>Dikarya</taxon>
        <taxon>Ascomycota</taxon>
        <taxon>Pezizomycotina</taxon>
        <taxon>Eurotiomycetes</taxon>
        <taxon>Eurotiomycetidae</taxon>
        <taxon>Eurotiales</taxon>
        <taxon>Thermoascaceae</taxon>
        <taxon>Paecilomyces</taxon>
    </lineage>
</organism>
<evidence type="ECO:0000256" key="3">
    <source>
        <dbReference type="ARBA" id="ARBA00022630"/>
    </source>
</evidence>
<dbReference type="InterPro" id="IPR045170">
    <property type="entry name" value="MTOX"/>
</dbReference>
<sequence>MSATGSHEESILIVGAGVFGLSTALELCQRGYKNVTVLDRMLPPVPDGSSVDISRIVRYDYTDPFYMKLAREAVQSWRSGPFHDHYYNTGFVLTSEEKSDVYLEKLKSLLRSQGQTFKDFQTTEELIHEFPHLKDVKQEFTGYINPNAGWANAAGAITALAARCSELGVSFIVGPRGTVTSLKTDESRVTGVNVATGPPLLASNVILATGAWSNQYVDLTHAVSSSAQPVGFIQLTPEEAADISQMPVVINMTSGFFVFPPTPHTNVLKVARHSHGFDTSITVNGQTLSAPKRDVNNAASSYLPDDADEALREGLRQVLPKLANKPWVRRRLCWYTDTPQGNFVVDNHPSIKGLFIAIGGAGHGFKFLPVLGKYIADCFENKASAEVRERWKLEKPNQATGPMVCNDGSRRGPARRLLTAQEQAKL</sequence>
<evidence type="ECO:0000256" key="2">
    <source>
        <dbReference type="ARBA" id="ARBA00010989"/>
    </source>
</evidence>
<dbReference type="GO" id="GO:0008115">
    <property type="term" value="F:sarcosine oxidase activity"/>
    <property type="evidence" value="ECO:0007669"/>
    <property type="project" value="TreeGrafter"/>
</dbReference>
<dbReference type="EMBL" id="BAUL01000266">
    <property type="protein sequence ID" value="GAD98912.1"/>
    <property type="molecule type" value="Genomic_DNA"/>
</dbReference>
<reference evidence="8" key="1">
    <citation type="journal article" date="2014" name="Genome Announc.">
        <title>Draft genome sequence of the formaldehyde-resistant fungus Byssochlamys spectabilis No. 5 (anamorph Paecilomyces variotii No. 5) (NBRC109023).</title>
        <authorList>
            <person name="Oka T."/>
            <person name="Ekino K."/>
            <person name="Fukuda K."/>
            <person name="Nomura Y."/>
        </authorList>
    </citation>
    <scope>NUCLEOTIDE SEQUENCE [LARGE SCALE GENOMIC DNA]</scope>
    <source>
        <strain evidence="8">No. 5 / NBRC 109023</strain>
    </source>
</reference>
<dbReference type="eggNOG" id="KOG2820">
    <property type="taxonomic scope" value="Eukaryota"/>
</dbReference>
<dbReference type="Proteomes" id="UP000018001">
    <property type="component" value="Unassembled WGS sequence"/>
</dbReference>
<evidence type="ECO:0000256" key="5">
    <source>
        <dbReference type="ARBA" id="ARBA00023002"/>
    </source>
</evidence>
<dbReference type="SUPFAM" id="SSF51905">
    <property type="entry name" value="FAD/NAD(P)-binding domain"/>
    <property type="match status" value="1"/>
</dbReference>
<keyword evidence="3" id="KW-0285">Flavoprotein</keyword>
<evidence type="ECO:0000256" key="4">
    <source>
        <dbReference type="ARBA" id="ARBA00022827"/>
    </source>
</evidence>
<dbReference type="SUPFAM" id="SSF54373">
    <property type="entry name" value="FAD-linked reductases, C-terminal domain"/>
    <property type="match status" value="1"/>
</dbReference>